<reference evidence="1" key="1">
    <citation type="journal article" date="2023" name="Mol. Phylogenet. Evol.">
        <title>Genome-scale phylogeny and comparative genomics of the fungal order Sordariales.</title>
        <authorList>
            <person name="Hensen N."/>
            <person name="Bonometti L."/>
            <person name="Westerberg I."/>
            <person name="Brannstrom I.O."/>
            <person name="Guillou S."/>
            <person name="Cros-Aarteil S."/>
            <person name="Calhoun S."/>
            <person name="Haridas S."/>
            <person name="Kuo A."/>
            <person name="Mondo S."/>
            <person name="Pangilinan J."/>
            <person name="Riley R."/>
            <person name="LaButti K."/>
            <person name="Andreopoulos B."/>
            <person name="Lipzen A."/>
            <person name="Chen C."/>
            <person name="Yan M."/>
            <person name="Daum C."/>
            <person name="Ng V."/>
            <person name="Clum A."/>
            <person name="Steindorff A."/>
            <person name="Ohm R.A."/>
            <person name="Martin F."/>
            <person name="Silar P."/>
            <person name="Natvig D.O."/>
            <person name="Lalanne C."/>
            <person name="Gautier V."/>
            <person name="Ament-Velasquez S.L."/>
            <person name="Kruys A."/>
            <person name="Hutchinson M.I."/>
            <person name="Powell A.J."/>
            <person name="Barry K."/>
            <person name="Miller A.N."/>
            <person name="Grigoriev I.V."/>
            <person name="Debuchy R."/>
            <person name="Gladieux P."/>
            <person name="Hiltunen Thoren M."/>
            <person name="Johannesson H."/>
        </authorList>
    </citation>
    <scope>NUCLEOTIDE SEQUENCE</scope>
    <source>
        <strain evidence="1">CBS 232.78</strain>
    </source>
</reference>
<name>A0AAE0NGG5_9PEZI</name>
<organism evidence="1 2">
    <name type="scientific">Podospora didyma</name>
    <dbReference type="NCBI Taxonomy" id="330526"/>
    <lineage>
        <taxon>Eukaryota</taxon>
        <taxon>Fungi</taxon>
        <taxon>Dikarya</taxon>
        <taxon>Ascomycota</taxon>
        <taxon>Pezizomycotina</taxon>
        <taxon>Sordariomycetes</taxon>
        <taxon>Sordariomycetidae</taxon>
        <taxon>Sordariales</taxon>
        <taxon>Podosporaceae</taxon>
        <taxon>Podospora</taxon>
    </lineage>
</organism>
<dbReference type="Gene3D" id="2.60.20.10">
    <property type="entry name" value="Crystallins"/>
    <property type="match status" value="1"/>
</dbReference>
<protein>
    <submittedName>
        <fullName evidence="1">Uncharacterized protein</fullName>
    </submittedName>
</protein>
<comment type="caution">
    <text evidence="1">The sequence shown here is derived from an EMBL/GenBank/DDBJ whole genome shotgun (WGS) entry which is preliminary data.</text>
</comment>
<evidence type="ECO:0000313" key="1">
    <source>
        <dbReference type="EMBL" id="KAK3380996.1"/>
    </source>
</evidence>
<dbReference type="EMBL" id="JAULSW010000005">
    <property type="protein sequence ID" value="KAK3380996.1"/>
    <property type="molecule type" value="Genomic_DNA"/>
</dbReference>
<evidence type="ECO:0000313" key="2">
    <source>
        <dbReference type="Proteomes" id="UP001285441"/>
    </source>
</evidence>
<keyword evidence="2" id="KW-1185">Reference proteome</keyword>
<proteinExistence type="predicted"/>
<sequence>MKVVFPVAYPKGHPLPSQYCQCCLTEASSQGKQPPSWHHLSQLGVCYNLNAPWNDAVTSLGPDAGITCTIYIDANCSGRSVGGIISPGIWNLSDYGFNDVASSLRCF</sequence>
<dbReference type="Proteomes" id="UP001285441">
    <property type="component" value="Unassembled WGS sequence"/>
</dbReference>
<reference evidence="1" key="2">
    <citation type="submission" date="2023-06" db="EMBL/GenBank/DDBJ databases">
        <authorList>
            <consortium name="Lawrence Berkeley National Laboratory"/>
            <person name="Haridas S."/>
            <person name="Hensen N."/>
            <person name="Bonometti L."/>
            <person name="Westerberg I."/>
            <person name="Brannstrom I.O."/>
            <person name="Guillou S."/>
            <person name="Cros-Aarteil S."/>
            <person name="Calhoun S."/>
            <person name="Kuo A."/>
            <person name="Mondo S."/>
            <person name="Pangilinan J."/>
            <person name="Riley R."/>
            <person name="LaButti K."/>
            <person name="Andreopoulos B."/>
            <person name="Lipzen A."/>
            <person name="Chen C."/>
            <person name="Yanf M."/>
            <person name="Daum C."/>
            <person name="Ng V."/>
            <person name="Clum A."/>
            <person name="Steindorff A."/>
            <person name="Ohm R."/>
            <person name="Martin F."/>
            <person name="Silar P."/>
            <person name="Natvig D."/>
            <person name="Lalanne C."/>
            <person name="Gautier V."/>
            <person name="Ament-velasquez S.L."/>
            <person name="Kruys A."/>
            <person name="Hutchinson M.I."/>
            <person name="Powell A.J."/>
            <person name="Barry K."/>
            <person name="Miller A.N."/>
            <person name="Grigoriev I.V."/>
            <person name="Debuchy R."/>
            <person name="Gladieux P."/>
            <person name="Thoren M.H."/>
            <person name="Johannesson H."/>
        </authorList>
    </citation>
    <scope>NUCLEOTIDE SEQUENCE</scope>
    <source>
        <strain evidence="1">CBS 232.78</strain>
    </source>
</reference>
<accession>A0AAE0NGG5</accession>
<gene>
    <name evidence="1" type="ORF">B0H63DRAFT_450374</name>
</gene>
<dbReference type="AlphaFoldDB" id="A0AAE0NGG5"/>